<feature type="transmembrane region" description="Helical" evidence="6">
    <location>
        <begin position="42"/>
        <end position="60"/>
    </location>
</feature>
<proteinExistence type="predicted"/>
<comment type="subcellular location">
    <subcellularLocation>
        <location evidence="1">Cell membrane</location>
        <topology evidence="1">Multi-pass membrane protein</topology>
    </subcellularLocation>
</comment>
<dbReference type="Proteomes" id="UP000029914">
    <property type="component" value="Chromosome"/>
</dbReference>
<dbReference type="NCBIfam" id="TIGR03954">
    <property type="entry name" value="integ_memb_HG"/>
    <property type="match status" value="1"/>
</dbReference>
<gene>
    <name evidence="8" type="ORF">CDOO_08000</name>
</gene>
<dbReference type="STRING" id="558173.CDOO_08000"/>
<feature type="transmembrane region" description="Helical" evidence="6">
    <location>
        <begin position="67"/>
        <end position="88"/>
    </location>
</feature>
<accession>A0A097IGF8</accession>
<evidence type="ECO:0000256" key="4">
    <source>
        <dbReference type="ARBA" id="ARBA00022989"/>
    </source>
</evidence>
<keyword evidence="2" id="KW-1003">Cell membrane</keyword>
<dbReference type="KEGG" id="cdo:CDOO_08000"/>
<dbReference type="Pfam" id="PF12823">
    <property type="entry name" value="DUF3817"/>
    <property type="match status" value="1"/>
</dbReference>
<keyword evidence="5 6" id="KW-0472">Membrane</keyword>
<evidence type="ECO:0000256" key="6">
    <source>
        <dbReference type="SAM" id="Phobius"/>
    </source>
</evidence>
<organism evidence="8 9">
    <name type="scientific">Corynebacterium doosanense CAU 212 = DSM 45436</name>
    <dbReference type="NCBI Taxonomy" id="558173"/>
    <lineage>
        <taxon>Bacteria</taxon>
        <taxon>Bacillati</taxon>
        <taxon>Actinomycetota</taxon>
        <taxon>Actinomycetes</taxon>
        <taxon>Mycobacteriales</taxon>
        <taxon>Corynebacteriaceae</taxon>
        <taxon>Corynebacterium</taxon>
    </lineage>
</organism>
<feature type="transmembrane region" description="Helical" evidence="6">
    <location>
        <begin position="123"/>
        <end position="143"/>
    </location>
</feature>
<keyword evidence="9" id="KW-1185">Reference proteome</keyword>
<evidence type="ECO:0000259" key="7">
    <source>
        <dbReference type="Pfam" id="PF12823"/>
    </source>
</evidence>
<dbReference type="GO" id="GO:0005886">
    <property type="term" value="C:plasma membrane"/>
    <property type="evidence" value="ECO:0007669"/>
    <property type="project" value="UniProtKB-SubCell"/>
</dbReference>
<dbReference type="OrthoDB" id="3396203at2"/>
<reference evidence="8 9" key="1">
    <citation type="submission" date="2013-09" db="EMBL/GenBank/DDBJ databases">
        <title>Complete genome sequence of Corynebacterium doosanense CAU 212(T) (=DSM 45436(T)), isolated from activated sludge.</title>
        <authorList>
            <person name="Schaffert L."/>
            <person name="Albersmeier A."/>
            <person name="Kalinowski J."/>
            <person name="Ruckert C."/>
        </authorList>
    </citation>
    <scope>NUCLEOTIDE SEQUENCE [LARGE SCALE GENOMIC DNA]</scope>
    <source>
        <strain evidence="8 9">CAU 212</strain>
    </source>
</reference>
<keyword evidence="4 6" id="KW-1133">Transmembrane helix</keyword>
<dbReference type="EMBL" id="CP006764">
    <property type="protein sequence ID" value="AIT61215.1"/>
    <property type="molecule type" value="Genomic_DNA"/>
</dbReference>
<dbReference type="RefSeq" id="WP_018021784.1">
    <property type="nucleotide sequence ID" value="NZ_AQUX01000003.1"/>
</dbReference>
<evidence type="ECO:0000256" key="2">
    <source>
        <dbReference type="ARBA" id="ARBA00022475"/>
    </source>
</evidence>
<dbReference type="InterPro" id="IPR023845">
    <property type="entry name" value="DUF3817_TM"/>
</dbReference>
<protein>
    <submittedName>
        <fullName evidence="8">Membrane protein</fullName>
    </submittedName>
</protein>
<evidence type="ECO:0000313" key="8">
    <source>
        <dbReference type="EMBL" id="AIT61215.1"/>
    </source>
</evidence>
<feature type="domain" description="DUF3817" evidence="7">
    <location>
        <begin position="6"/>
        <end position="90"/>
    </location>
</feature>
<dbReference type="eggNOG" id="ENOG5032S6P">
    <property type="taxonomic scope" value="Bacteria"/>
</dbReference>
<evidence type="ECO:0000256" key="1">
    <source>
        <dbReference type="ARBA" id="ARBA00004651"/>
    </source>
</evidence>
<evidence type="ECO:0000313" key="9">
    <source>
        <dbReference type="Proteomes" id="UP000029914"/>
    </source>
</evidence>
<dbReference type="AlphaFoldDB" id="A0A097IGF8"/>
<name>A0A097IGF8_9CORY</name>
<evidence type="ECO:0000256" key="5">
    <source>
        <dbReference type="ARBA" id="ARBA00023136"/>
    </source>
</evidence>
<evidence type="ECO:0000256" key="3">
    <source>
        <dbReference type="ARBA" id="ARBA00022692"/>
    </source>
</evidence>
<keyword evidence="3 6" id="KW-0812">Transmembrane</keyword>
<sequence length="155" mass="16791">MTPQNLHRGAAALEMLTWTLLIGAMILRGVGGADLVSAAGPIHGFGFLCFVALTIILWTNNRWPAGVGIAGLAVSLIPFAALPFSIWADRRGHLDGDWRFRDRAEEPRSLPDKVLAQLVRHPVRTVLIILVLIAVVFTALLLIGQPYDPEAIPGN</sequence>
<dbReference type="HOGENOM" id="CLU_118524_0_0_11"/>